<dbReference type="PANTHER" id="PTHR42110:SF1">
    <property type="entry name" value="L-ASPARAGINASE, PUTATIVE (AFU_ORTHOLOGUE AFUA_3G11890)-RELATED"/>
    <property type="match status" value="1"/>
</dbReference>
<organism evidence="1 2">
    <name type="scientific">Paenibacillus agaridevorans</name>
    <dbReference type="NCBI Taxonomy" id="171404"/>
    <lineage>
        <taxon>Bacteria</taxon>
        <taxon>Bacillati</taxon>
        <taxon>Bacillota</taxon>
        <taxon>Bacilli</taxon>
        <taxon>Bacillales</taxon>
        <taxon>Paenibacillaceae</taxon>
        <taxon>Paenibacillus</taxon>
    </lineage>
</organism>
<dbReference type="EMBL" id="BDQX01000196">
    <property type="protein sequence ID" value="GBG09189.1"/>
    <property type="molecule type" value="Genomic_DNA"/>
</dbReference>
<evidence type="ECO:0000313" key="1">
    <source>
        <dbReference type="EMBL" id="GBG09189.1"/>
    </source>
</evidence>
<reference evidence="1 2" key="1">
    <citation type="submission" date="2017-08" db="EMBL/GenBank/DDBJ databases">
        <title>Substantial Increase in Enzyme Production by Combined Drug-Resistance Mutations in Paenibacillus agaridevorans.</title>
        <authorList>
            <person name="Tanaka Y."/>
            <person name="Funane K."/>
            <person name="Hosaka T."/>
            <person name="Shiwa Y."/>
            <person name="Fujita N."/>
            <person name="Miyazaki T."/>
            <person name="Yoshikawa H."/>
            <person name="Murakami K."/>
            <person name="Kasahara K."/>
            <person name="Inaoka T."/>
            <person name="Hiraga Y."/>
            <person name="Ochi K."/>
        </authorList>
    </citation>
    <scope>NUCLEOTIDE SEQUENCE [LARGE SCALE GENOMIC DNA]</scope>
    <source>
        <strain evidence="1 2">T-3040</strain>
    </source>
</reference>
<proteinExistence type="predicted"/>
<name>A0A2R5EU39_9BACL</name>
<gene>
    <name evidence="1" type="ORF">PAT3040_03829</name>
</gene>
<dbReference type="Proteomes" id="UP000245202">
    <property type="component" value="Unassembled WGS sequence"/>
</dbReference>
<dbReference type="PANTHER" id="PTHR42110">
    <property type="entry name" value="L-ASPARAGINASE, PUTATIVE (AFU_ORTHOLOGUE AFUA_3G11890)-RELATED"/>
    <property type="match status" value="1"/>
</dbReference>
<dbReference type="Pfam" id="PF06089">
    <property type="entry name" value="Asparaginase_II"/>
    <property type="match status" value="1"/>
</dbReference>
<comment type="caution">
    <text evidence="1">The sequence shown here is derived from an EMBL/GenBank/DDBJ whole genome shotgun (WGS) entry which is preliminary data.</text>
</comment>
<evidence type="ECO:0000313" key="2">
    <source>
        <dbReference type="Proteomes" id="UP000245202"/>
    </source>
</evidence>
<keyword evidence="2" id="KW-1185">Reference proteome</keyword>
<dbReference type="RefSeq" id="WP_108993970.1">
    <property type="nucleotide sequence ID" value="NZ_BDQX01000196.1"/>
</dbReference>
<sequence>MTEKAGLLVEEHRGPLVECEYVGHLVAVDLNGAIVREIGNPRHVTYMRSAAKPFQALPFFARGLHRQLKLTEDEQAILTASHRSQPFHVETLESLMAKIGAEERQLACSTAYPLHGPSRVELLKREAPARRLYHNCSGKHLGMLAVCRAAGYPEQGYEQPSHPLQQEIIGLLSVLSGIDAEDIAIGIDGCGLPVFGMPIYHMAQAFLRLARPETIGDGKLSAAAADLTAAMHERPLWVSGSDLICPALLEDSNIVAKGGAKGIYCFALKEQGIGFAFKVMDGSEDKWPFVVASILMQIGYEDERTIERLLRLCPVEIVNGSGTRVGEHRIGFDWNAKS</sequence>
<accession>A0A2R5EU39</accession>
<protein>
    <submittedName>
        <fullName evidence="1">Asparaginase</fullName>
    </submittedName>
</protein>
<dbReference type="InterPro" id="IPR010349">
    <property type="entry name" value="Asparaginase_II"/>
</dbReference>
<dbReference type="AlphaFoldDB" id="A0A2R5EU39"/>